<reference evidence="1" key="1">
    <citation type="submission" date="2018-08" db="EMBL/GenBank/DDBJ databases">
        <title>Identification of Burkholderia cepacia strains that express a Burkholderia pseudomallei-like capsular polysaccharide.</title>
        <authorList>
            <person name="Burtnick M.N."/>
            <person name="Vongsouvath M."/>
            <person name="Newton P."/>
            <person name="Wuthiekanun V."/>
            <person name="Limmathurotsakul D."/>
            <person name="Brett P.J."/>
            <person name="Chantratita N."/>
            <person name="Dance D.A."/>
        </authorList>
    </citation>
    <scope>NUCLEOTIDE SEQUENCE</scope>
    <source>
        <strain evidence="1">SBXCC001</strain>
    </source>
</reference>
<evidence type="ECO:0000313" key="1">
    <source>
        <dbReference type="EMBL" id="MDW9256511.1"/>
    </source>
</evidence>
<evidence type="ECO:0000313" key="2">
    <source>
        <dbReference type="Proteomes" id="UP001272137"/>
    </source>
</evidence>
<protein>
    <submittedName>
        <fullName evidence="1">Uncharacterized protein</fullName>
    </submittedName>
</protein>
<accession>A0AAW9D456</accession>
<name>A0AAW9D456_BURTH</name>
<dbReference type="EMBL" id="QXCT01000002">
    <property type="protein sequence ID" value="MDW9256511.1"/>
    <property type="molecule type" value="Genomic_DNA"/>
</dbReference>
<comment type="caution">
    <text evidence="1">The sequence shown here is derived from an EMBL/GenBank/DDBJ whole genome shotgun (WGS) entry which is preliminary data.</text>
</comment>
<proteinExistence type="predicted"/>
<gene>
    <name evidence="1" type="ORF">C7S16_4063</name>
</gene>
<dbReference type="Proteomes" id="UP001272137">
    <property type="component" value="Unassembled WGS sequence"/>
</dbReference>
<sequence length="55" mass="6176">MRDAHGTARAPPGTQLPSFVVHRSTFPHALHGHYEYSINIIPELNIPKMKLEEGI</sequence>
<organism evidence="1 2">
    <name type="scientific">Burkholderia thailandensis</name>
    <dbReference type="NCBI Taxonomy" id="57975"/>
    <lineage>
        <taxon>Bacteria</taxon>
        <taxon>Pseudomonadati</taxon>
        <taxon>Pseudomonadota</taxon>
        <taxon>Betaproteobacteria</taxon>
        <taxon>Burkholderiales</taxon>
        <taxon>Burkholderiaceae</taxon>
        <taxon>Burkholderia</taxon>
        <taxon>pseudomallei group</taxon>
    </lineage>
</organism>
<dbReference type="AlphaFoldDB" id="A0AAW9D456"/>